<reference evidence="3" key="1">
    <citation type="journal article" date="2023" name="G3 (Bethesda)">
        <title>Whole genome assemblies of Zophobas morio and Tenebrio molitor.</title>
        <authorList>
            <person name="Kaur S."/>
            <person name="Stinson S.A."/>
            <person name="diCenzo G.C."/>
        </authorList>
    </citation>
    <scope>NUCLEOTIDE SEQUENCE</scope>
    <source>
        <strain evidence="3">QUZm001</strain>
    </source>
</reference>
<proteinExistence type="predicted"/>
<comment type="caution">
    <text evidence="3">The sequence shown here is derived from an EMBL/GenBank/DDBJ whole genome shotgun (WGS) entry which is preliminary data.</text>
</comment>
<evidence type="ECO:0000259" key="2">
    <source>
        <dbReference type="PROSITE" id="PS50835"/>
    </source>
</evidence>
<keyword evidence="4" id="KW-1185">Reference proteome</keyword>
<dbReference type="InterPro" id="IPR007110">
    <property type="entry name" value="Ig-like_dom"/>
</dbReference>
<feature type="signal peptide" evidence="1">
    <location>
        <begin position="1"/>
        <end position="26"/>
    </location>
</feature>
<dbReference type="EMBL" id="JALNTZ010000009">
    <property type="protein sequence ID" value="KAJ3641221.1"/>
    <property type="molecule type" value="Genomic_DNA"/>
</dbReference>
<feature type="chain" id="PRO_5041344908" description="Ig-like domain-containing protein" evidence="1">
    <location>
        <begin position="27"/>
        <end position="144"/>
    </location>
</feature>
<evidence type="ECO:0000313" key="4">
    <source>
        <dbReference type="Proteomes" id="UP001168821"/>
    </source>
</evidence>
<dbReference type="Pfam" id="PF13927">
    <property type="entry name" value="Ig_3"/>
    <property type="match status" value="1"/>
</dbReference>
<gene>
    <name evidence="3" type="ORF">Zmor_027736</name>
</gene>
<evidence type="ECO:0000313" key="3">
    <source>
        <dbReference type="EMBL" id="KAJ3641221.1"/>
    </source>
</evidence>
<dbReference type="SUPFAM" id="SSF48726">
    <property type="entry name" value="Immunoglobulin"/>
    <property type="match status" value="1"/>
</dbReference>
<dbReference type="SMART" id="SM00409">
    <property type="entry name" value="IG"/>
    <property type="match status" value="1"/>
</dbReference>
<evidence type="ECO:0000256" key="1">
    <source>
        <dbReference type="SAM" id="SignalP"/>
    </source>
</evidence>
<dbReference type="AlphaFoldDB" id="A0AA38HPK6"/>
<organism evidence="3 4">
    <name type="scientific">Zophobas morio</name>
    <dbReference type="NCBI Taxonomy" id="2755281"/>
    <lineage>
        <taxon>Eukaryota</taxon>
        <taxon>Metazoa</taxon>
        <taxon>Ecdysozoa</taxon>
        <taxon>Arthropoda</taxon>
        <taxon>Hexapoda</taxon>
        <taxon>Insecta</taxon>
        <taxon>Pterygota</taxon>
        <taxon>Neoptera</taxon>
        <taxon>Endopterygota</taxon>
        <taxon>Coleoptera</taxon>
        <taxon>Polyphaga</taxon>
        <taxon>Cucujiformia</taxon>
        <taxon>Tenebrionidae</taxon>
        <taxon>Zophobas</taxon>
    </lineage>
</organism>
<feature type="domain" description="Ig-like" evidence="2">
    <location>
        <begin position="28"/>
        <end position="119"/>
    </location>
</feature>
<dbReference type="PROSITE" id="PS50835">
    <property type="entry name" value="IG_LIKE"/>
    <property type="match status" value="1"/>
</dbReference>
<accession>A0AA38HPK6</accession>
<protein>
    <recommendedName>
        <fullName evidence="2">Ig-like domain-containing protein</fullName>
    </recommendedName>
</protein>
<dbReference type="Gene3D" id="2.60.40.10">
    <property type="entry name" value="Immunoglobulins"/>
    <property type="match status" value="1"/>
</dbReference>
<sequence length="144" mass="16469">MCSKSFKLVLFMTGILNLTWLHKSRSTPITSASLIREALVQVPWGETATLLCESNDENHSFIYWYLNERDLVIGPGNVYDNGKFRYEVLSGNLTVKAVSKEEEGVYNCVSRGVKSDDVNIRSVRMVVQADWEEVYEEDPNVNIW</sequence>
<dbReference type="Proteomes" id="UP001168821">
    <property type="component" value="Unassembled WGS sequence"/>
</dbReference>
<dbReference type="InterPro" id="IPR013783">
    <property type="entry name" value="Ig-like_fold"/>
</dbReference>
<name>A0AA38HPK6_9CUCU</name>
<dbReference type="InterPro" id="IPR003599">
    <property type="entry name" value="Ig_sub"/>
</dbReference>
<keyword evidence="1" id="KW-0732">Signal</keyword>
<dbReference type="InterPro" id="IPR036179">
    <property type="entry name" value="Ig-like_dom_sf"/>
</dbReference>